<dbReference type="NCBIfam" id="TIGR04451">
    <property type="entry name" value="lanti_SCO0268"/>
    <property type="match status" value="1"/>
</dbReference>
<keyword evidence="2" id="KW-1185">Reference proteome</keyword>
<evidence type="ECO:0000313" key="1">
    <source>
        <dbReference type="EMBL" id="MFE1351349.1"/>
    </source>
</evidence>
<gene>
    <name evidence="1" type="primary">lanA</name>
    <name evidence="1" type="ORF">ACFW6T_05090</name>
</gene>
<dbReference type="RefSeq" id="WP_380320107.1">
    <property type="nucleotide sequence ID" value="NZ_JBHYPW010000010.1"/>
</dbReference>
<dbReference type="Proteomes" id="UP001599542">
    <property type="component" value="Unassembled WGS sequence"/>
</dbReference>
<evidence type="ECO:0000313" key="2">
    <source>
        <dbReference type="Proteomes" id="UP001599542"/>
    </source>
</evidence>
<dbReference type="InterPro" id="IPR031031">
    <property type="entry name" value="Lanti_SCO0268"/>
</dbReference>
<sequence>MRTEITLQADTADLDLDLRIADVAEQTQEFGQGTYTSPSSYAIGTRCPVCC</sequence>
<accession>A0ABW6GFE9</accession>
<name>A0ABW6GFE9_9ACTN</name>
<protein>
    <submittedName>
        <fullName evidence="1">SCO0268 family class II lanthipeptide</fullName>
    </submittedName>
</protein>
<proteinExistence type="predicted"/>
<comment type="caution">
    <text evidence="1">The sequence shown here is derived from an EMBL/GenBank/DDBJ whole genome shotgun (WGS) entry which is preliminary data.</text>
</comment>
<organism evidence="1 2">
    <name type="scientific">Kitasatospora phosalacinea</name>
    <dbReference type="NCBI Taxonomy" id="2065"/>
    <lineage>
        <taxon>Bacteria</taxon>
        <taxon>Bacillati</taxon>
        <taxon>Actinomycetota</taxon>
        <taxon>Actinomycetes</taxon>
        <taxon>Kitasatosporales</taxon>
        <taxon>Streptomycetaceae</taxon>
        <taxon>Kitasatospora</taxon>
    </lineage>
</organism>
<reference evidence="1 2" key="1">
    <citation type="submission" date="2024-09" db="EMBL/GenBank/DDBJ databases">
        <title>The Natural Products Discovery Center: Release of the First 8490 Sequenced Strains for Exploring Actinobacteria Biosynthetic Diversity.</title>
        <authorList>
            <person name="Kalkreuter E."/>
            <person name="Kautsar S.A."/>
            <person name="Yang D."/>
            <person name="Bader C.D."/>
            <person name="Teijaro C.N."/>
            <person name="Fluegel L."/>
            <person name="Davis C.M."/>
            <person name="Simpson J.R."/>
            <person name="Lauterbach L."/>
            <person name="Steele A.D."/>
            <person name="Gui C."/>
            <person name="Meng S."/>
            <person name="Li G."/>
            <person name="Viehrig K."/>
            <person name="Ye F."/>
            <person name="Su P."/>
            <person name="Kiefer A.F."/>
            <person name="Nichols A."/>
            <person name="Cepeda A.J."/>
            <person name="Yan W."/>
            <person name="Fan B."/>
            <person name="Jiang Y."/>
            <person name="Adhikari A."/>
            <person name="Zheng C.-J."/>
            <person name="Schuster L."/>
            <person name="Cowan T.M."/>
            <person name="Smanski M.J."/>
            <person name="Chevrette M.G."/>
            <person name="De Carvalho L.P.S."/>
            <person name="Shen B."/>
        </authorList>
    </citation>
    <scope>NUCLEOTIDE SEQUENCE [LARGE SCALE GENOMIC DNA]</scope>
    <source>
        <strain evidence="1 2">NPDC058753</strain>
    </source>
</reference>
<dbReference type="EMBL" id="JBHYPX010000006">
    <property type="protein sequence ID" value="MFE1351349.1"/>
    <property type="molecule type" value="Genomic_DNA"/>
</dbReference>